<comment type="caution">
    <text evidence="10">The sequence shown here is derived from an EMBL/GenBank/DDBJ whole genome shotgun (WGS) entry which is preliminary data.</text>
</comment>
<comment type="subcellular location">
    <subcellularLocation>
        <location evidence="1">Cell membrane</location>
        <topology evidence="1">Multi-pass membrane protein</topology>
    </subcellularLocation>
</comment>
<feature type="transmembrane region" description="Helical" evidence="9">
    <location>
        <begin position="322"/>
        <end position="352"/>
    </location>
</feature>
<evidence type="ECO:0000256" key="8">
    <source>
        <dbReference type="SAM" id="MobiDB-lite"/>
    </source>
</evidence>
<evidence type="ECO:0000256" key="1">
    <source>
        <dbReference type="ARBA" id="ARBA00004651"/>
    </source>
</evidence>
<comment type="similarity">
    <text evidence="2">Belongs to the autoinducer-2 exporter (AI-2E) (TC 2.A.86) family.</text>
</comment>
<feature type="transmembrane region" description="Helical" evidence="9">
    <location>
        <begin position="286"/>
        <end position="316"/>
    </location>
</feature>
<sequence>MTSEPPTPGAPVVEGGDEGSERRWRRRWSREVEGSGDAEPGAEAPITRRLAGQWSTLSQLRDERMAERRAAPAPITHGPSNTRPAEVPWGIDLAAAWGWRLLVIAAAGYLLLRGLAFFAVLTMPLAIALLLTALLSPLVALLRRAHVPRSLASIVTVIGALGVVGALLTFAGQQVANDAQDLATSVVAGLDDIRTWLKDGPLNASDSQINDAIKSVQDGVQAQTADDGVVRQVTEIGAALGNVVAGFFIVLFASYFFLYDGGRIWAWVVRLAPRGARRRMDSSGRIAWISLTQFVRATVLVALVDSIGVMTVALLLGVPLVLALGVLVFLGAFVPLVGATVAGSVAVLVALVDQGPVDALLMLGGVILVQQIESHLLQPFLMGRFVSVHPLGVILALGAGIVVGGVAGALVAVPLAAALNAVVLHLAGGGPDVPGSPAPPDEGPPDEQELEAVVEKVDDEAPLASDPRKGRDD</sequence>
<evidence type="ECO:0000256" key="3">
    <source>
        <dbReference type="ARBA" id="ARBA00022448"/>
    </source>
</evidence>
<accession>A0ABP8W2R7</accession>
<feature type="compositionally biased region" description="Acidic residues" evidence="8">
    <location>
        <begin position="443"/>
        <end position="461"/>
    </location>
</feature>
<feature type="region of interest" description="Disordered" evidence="8">
    <location>
        <begin position="1"/>
        <end position="45"/>
    </location>
</feature>
<evidence type="ECO:0000256" key="2">
    <source>
        <dbReference type="ARBA" id="ARBA00009773"/>
    </source>
</evidence>
<evidence type="ECO:0008006" key="12">
    <source>
        <dbReference type="Google" id="ProtNLM"/>
    </source>
</evidence>
<evidence type="ECO:0000256" key="7">
    <source>
        <dbReference type="ARBA" id="ARBA00023136"/>
    </source>
</evidence>
<reference evidence="11" key="1">
    <citation type="journal article" date="2019" name="Int. J. Syst. Evol. Microbiol.">
        <title>The Global Catalogue of Microorganisms (GCM) 10K type strain sequencing project: providing services to taxonomists for standard genome sequencing and annotation.</title>
        <authorList>
            <consortium name="The Broad Institute Genomics Platform"/>
            <consortium name="The Broad Institute Genome Sequencing Center for Infectious Disease"/>
            <person name="Wu L."/>
            <person name="Ma J."/>
        </authorList>
    </citation>
    <scope>NUCLEOTIDE SEQUENCE [LARGE SCALE GENOMIC DNA]</scope>
    <source>
        <strain evidence="11">JCM 18127</strain>
    </source>
</reference>
<keyword evidence="4" id="KW-1003">Cell membrane</keyword>
<dbReference type="EMBL" id="BAABIM010000001">
    <property type="protein sequence ID" value="GAA4677343.1"/>
    <property type="molecule type" value="Genomic_DNA"/>
</dbReference>
<feature type="transmembrane region" description="Helical" evidence="9">
    <location>
        <begin position="393"/>
        <end position="419"/>
    </location>
</feature>
<keyword evidence="11" id="KW-1185">Reference proteome</keyword>
<evidence type="ECO:0000256" key="5">
    <source>
        <dbReference type="ARBA" id="ARBA00022692"/>
    </source>
</evidence>
<gene>
    <name evidence="10" type="ORF">GCM10023226_13230</name>
</gene>
<feature type="region of interest" description="Disordered" evidence="8">
    <location>
        <begin position="430"/>
        <end position="473"/>
    </location>
</feature>
<evidence type="ECO:0000256" key="9">
    <source>
        <dbReference type="SAM" id="Phobius"/>
    </source>
</evidence>
<dbReference type="Pfam" id="PF01594">
    <property type="entry name" value="AI-2E_transport"/>
    <property type="match status" value="1"/>
</dbReference>
<evidence type="ECO:0000313" key="10">
    <source>
        <dbReference type="EMBL" id="GAA4677343.1"/>
    </source>
</evidence>
<dbReference type="RefSeq" id="WP_345263884.1">
    <property type="nucleotide sequence ID" value="NZ_BAABIM010000001.1"/>
</dbReference>
<protein>
    <recommendedName>
        <fullName evidence="12">AI-2E family transporter</fullName>
    </recommendedName>
</protein>
<keyword evidence="6 9" id="KW-1133">Transmembrane helix</keyword>
<organism evidence="10 11">
    <name type="scientific">Nocardioides nanhaiensis</name>
    <dbReference type="NCBI Taxonomy" id="1476871"/>
    <lineage>
        <taxon>Bacteria</taxon>
        <taxon>Bacillati</taxon>
        <taxon>Actinomycetota</taxon>
        <taxon>Actinomycetes</taxon>
        <taxon>Propionibacteriales</taxon>
        <taxon>Nocardioidaceae</taxon>
        <taxon>Nocardioides</taxon>
    </lineage>
</organism>
<dbReference type="Proteomes" id="UP001500621">
    <property type="component" value="Unassembled WGS sequence"/>
</dbReference>
<dbReference type="PANTHER" id="PTHR21716:SF53">
    <property type="entry name" value="PERMEASE PERM-RELATED"/>
    <property type="match status" value="1"/>
</dbReference>
<keyword evidence="7 9" id="KW-0472">Membrane</keyword>
<feature type="transmembrane region" description="Helical" evidence="9">
    <location>
        <begin position="117"/>
        <end position="139"/>
    </location>
</feature>
<evidence type="ECO:0000313" key="11">
    <source>
        <dbReference type="Proteomes" id="UP001500621"/>
    </source>
</evidence>
<name>A0ABP8W2R7_9ACTN</name>
<evidence type="ECO:0000256" key="6">
    <source>
        <dbReference type="ARBA" id="ARBA00022989"/>
    </source>
</evidence>
<dbReference type="PANTHER" id="PTHR21716">
    <property type="entry name" value="TRANSMEMBRANE PROTEIN"/>
    <property type="match status" value="1"/>
</dbReference>
<keyword evidence="3" id="KW-0813">Transport</keyword>
<keyword evidence="5 9" id="KW-0812">Transmembrane</keyword>
<feature type="transmembrane region" description="Helical" evidence="9">
    <location>
        <begin position="236"/>
        <end position="258"/>
    </location>
</feature>
<feature type="transmembrane region" description="Helical" evidence="9">
    <location>
        <begin position="151"/>
        <end position="172"/>
    </location>
</feature>
<evidence type="ECO:0000256" key="4">
    <source>
        <dbReference type="ARBA" id="ARBA00022475"/>
    </source>
</evidence>
<proteinExistence type="inferred from homology"/>
<dbReference type="InterPro" id="IPR002549">
    <property type="entry name" value="AI-2E-like"/>
</dbReference>